<keyword evidence="3" id="KW-1185">Reference proteome</keyword>
<gene>
    <name evidence="2" type="ORF">ABT317_22360</name>
</gene>
<dbReference type="Proteomes" id="UP001458415">
    <property type="component" value="Unassembled WGS sequence"/>
</dbReference>
<dbReference type="EMBL" id="JBEPCU010000406">
    <property type="protein sequence ID" value="MER6979641.1"/>
    <property type="molecule type" value="Genomic_DNA"/>
</dbReference>
<name>A0ABV1W633_9ACTN</name>
<sequence length="224" mass="24759">MDAKTALRFLEVRATSEAQAAEKARKNLADACAVQRSDLTNLMETAMLADAMAKPWADLMVRIERHGVREGLARMRQKAMTDLVEYGLALSTSLVTNAQRIHEQDGLRRFLSSSDLDVDEEAPAEEPAPVAEERPAPAPKSVEVPKATPAQKRTLLAIRDTRIELQETRVGHMRVVASRQGAMPRKDMVLWVIEQGWAQQDQSTSLYDGQRVSLTEVGEAILAG</sequence>
<evidence type="ECO:0000313" key="3">
    <source>
        <dbReference type="Proteomes" id="UP001458415"/>
    </source>
</evidence>
<evidence type="ECO:0000313" key="2">
    <source>
        <dbReference type="EMBL" id="MER6979641.1"/>
    </source>
</evidence>
<comment type="caution">
    <text evidence="2">The sequence shown here is derived from an EMBL/GenBank/DDBJ whole genome shotgun (WGS) entry which is preliminary data.</text>
</comment>
<protein>
    <submittedName>
        <fullName evidence="2">Uncharacterized protein</fullName>
    </submittedName>
</protein>
<proteinExistence type="predicted"/>
<reference evidence="2 3" key="1">
    <citation type="submission" date="2024-06" db="EMBL/GenBank/DDBJ databases">
        <title>The Natural Products Discovery Center: Release of the First 8490 Sequenced Strains for Exploring Actinobacteria Biosynthetic Diversity.</title>
        <authorList>
            <person name="Kalkreuter E."/>
            <person name="Kautsar S.A."/>
            <person name="Yang D."/>
            <person name="Bader C.D."/>
            <person name="Teijaro C.N."/>
            <person name="Fluegel L."/>
            <person name="Davis C.M."/>
            <person name="Simpson J.R."/>
            <person name="Lauterbach L."/>
            <person name="Steele A.D."/>
            <person name="Gui C."/>
            <person name="Meng S."/>
            <person name="Li G."/>
            <person name="Viehrig K."/>
            <person name="Ye F."/>
            <person name="Su P."/>
            <person name="Kiefer A.F."/>
            <person name="Nichols A."/>
            <person name="Cepeda A.J."/>
            <person name="Yan W."/>
            <person name="Fan B."/>
            <person name="Jiang Y."/>
            <person name="Adhikari A."/>
            <person name="Zheng C.-J."/>
            <person name="Schuster L."/>
            <person name="Cowan T.M."/>
            <person name="Smanski M.J."/>
            <person name="Chevrette M.G."/>
            <person name="De Carvalho L.P.S."/>
            <person name="Shen B."/>
        </authorList>
    </citation>
    <scope>NUCLEOTIDE SEQUENCE [LARGE SCALE GENOMIC DNA]</scope>
    <source>
        <strain evidence="2 3">NPDC000634</strain>
    </source>
</reference>
<organism evidence="2 3">
    <name type="scientific">Streptomyces carpinensis</name>
    <dbReference type="NCBI Taxonomy" id="66369"/>
    <lineage>
        <taxon>Bacteria</taxon>
        <taxon>Bacillati</taxon>
        <taxon>Actinomycetota</taxon>
        <taxon>Actinomycetes</taxon>
        <taxon>Kitasatosporales</taxon>
        <taxon>Streptomycetaceae</taxon>
        <taxon>Streptomyces</taxon>
    </lineage>
</organism>
<feature type="region of interest" description="Disordered" evidence="1">
    <location>
        <begin position="118"/>
        <end position="151"/>
    </location>
</feature>
<accession>A0ABV1W633</accession>
<dbReference type="RefSeq" id="WP_086728863.1">
    <property type="nucleotide sequence ID" value="NZ_MUBM01000268.1"/>
</dbReference>
<evidence type="ECO:0000256" key="1">
    <source>
        <dbReference type="SAM" id="MobiDB-lite"/>
    </source>
</evidence>